<name>A0A367ILK5_RHIST</name>
<dbReference type="AlphaFoldDB" id="A0A367ILK5"/>
<feature type="non-terminal residue" evidence="1">
    <location>
        <position position="1"/>
    </location>
</feature>
<keyword evidence="2" id="KW-1185">Reference proteome</keyword>
<organism evidence="1 2">
    <name type="scientific">Rhizopus stolonifer</name>
    <name type="common">Rhizopus nigricans</name>
    <dbReference type="NCBI Taxonomy" id="4846"/>
    <lineage>
        <taxon>Eukaryota</taxon>
        <taxon>Fungi</taxon>
        <taxon>Fungi incertae sedis</taxon>
        <taxon>Mucoromycota</taxon>
        <taxon>Mucoromycotina</taxon>
        <taxon>Mucoromycetes</taxon>
        <taxon>Mucorales</taxon>
        <taxon>Mucorineae</taxon>
        <taxon>Rhizopodaceae</taxon>
        <taxon>Rhizopus</taxon>
    </lineage>
</organism>
<reference evidence="1 2" key="1">
    <citation type="journal article" date="2018" name="G3 (Bethesda)">
        <title>Phylogenetic and Phylogenomic Definition of Rhizopus Species.</title>
        <authorList>
            <person name="Gryganskyi A.P."/>
            <person name="Golan J."/>
            <person name="Dolatabadi S."/>
            <person name="Mondo S."/>
            <person name="Robb S."/>
            <person name="Idnurm A."/>
            <person name="Muszewska A."/>
            <person name="Steczkiewicz K."/>
            <person name="Masonjones S."/>
            <person name="Liao H.L."/>
            <person name="Gajdeczka M.T."/>
            <person name="Anike F."/>
            <person name="Vuek A."/>
            <person name="Anishchenko I.M."/>
            <person name="Voigt K."/>
            <person name="de Hoog G.S."/>
            <person name="Smith M.E."/>
            <person name="Heitman J."/>
            <person name="Vilgalys R."/>
            <person name="Stajich J.E."/>
        </authorList>
    </citation>
    <scope>NUCLEOTIDE SEQUENCE [LARGE SCALE GENOMIC DNA]</scope>
    <source>
        <strain evidence="1 2">LSU 92-RS-03</strain>
    </source>
</reference>
<proteinExistence type="predicted"/>
<evidence type="ECO:0000313" key="1">
    <source>
        <dbReference type="EMBL" id="RCH78523.1"/>
    </source>
</evidence>
<gene>
    <name evidence="1" type="ORF">CU098_007106</name>
</gene>
<dbReference type="Proteomes" id="UP000253551">
    <property type="component" value="Unassembled WGS sequence"/>
</dbReference>
<dbReference type="EMBL" id="PJQM01007176">
    <property type="protein sequence ID" value="RCH78523.1"/>
    <property type="molecule type" value="Genomic_DNA"/>
</dbReference>
<protein>
    <submittedName>
        <fullName evidence="1">Uncharacterized protein</fullName>
    </submittedName>
</protein>
<comment type="caution">
    <text evidence="1">The sequence shown here is derived from an EMBL/GenBank/DDBJ whole genome shotgun (WGS) entry which is preliminary data.</text>
</comment>
<sequence length="60" mass="6978">KQKLPHKIRTLDAKSWSYRNRCNVNSTESVSVPFSVELMFDHIMNLIIIILHRLNQTVAA</sequence>
<accession>A0A367ILK5</accession>
<evidence type="ECO:0000313" key="2">
    <source>
        <dbReference type="Proteomes" id="UP000253551"/>
    </source>
</evidence>